<dbReference type="Gene3D" id="3.40.50.12370">
    <property type="match status" value="1"/>
</dbReference>
<evidence type="ECO:0000313" key="3">
    <source>
        <dbReference type="EMBL" id="MBC8335869.1"/>
    </source>
</evidence>
<dbReference type="SUPFAM" id="SSF110849">
    <property type="entry name" value="ParB/Sulfiredoxin"/>
    <property type="match status" value="1"/>
</dbReference>
<dbReference type="InterPro" id="IPR006015">
    <property type="entry name" value="Universal_stress_UspA"/>
</dbReference>
<feature type="domain" description="UspA" evidence="2">
    <location>
        <begin position="460"/>
        <end position="579"/>
    </location>
</feature>
<dbReference type="InterPro" id="IPR006016">
    <property type="entry name" value="UspA"/>
</dbReference>
<dbReference type="SUPFAM" id="SSF52402">
    <property type="entry name" value="Adenine nucleotide alpha hydrolases-like"/>
    <property type="match status" value="2"/>
</dbReference>
<feature type="domain" description="UspA" evidence="2">
    <location>
        <begin position="329"/>
        <end position="452"/>
    </location>
</feature>
<gene>
    <name evidence="3" type="ORF">H8E29_11420</name>
</gene>
<accession>A0A8J6NMB6</accession>
<dbReference type="InterPro" id="IPR036086">
    <property type="entry name" value="ParB/Sulfiredoxin_sf"/>
</dbReference>
<dbReference type="EMBL" id="JACNJN010000126">
    <property type="protein sequence ID" value="MBC8335869.1"/>
    <property type="molecule type" value="Genomic_DNA"/>
</dbReference>
<evidence type="ECO:0000259" key="2">
    <source>
        <dbReference type="Pfam" id="PF00582"/>
    </source>
</evidence>
<dbReference type="PANTHER" id="PTHR43010:SF1">
    <property type="entry name" value="USPA DOMAIN-CONTAINING PROTEIN"/>
    <property type="match status" value="1"/>
</dbReference>
<proteinExistence type="inferred from homology"/>
<dbReference type="AlphaFoldDB" id="A0A8J6NMB6"/>
<dbReference type="PRINTS" id="PR01438">
    <property type="entry name" value="UNVRSLSTRESS"/>
</dbReference>
<evidence type="ECO:0000256" key="1">
    <source>
        <dbReference type="ARBA" id="ARBA00008791"/>
    </source>
</evidence>
<reference evidence="3 4" key="1">
    <citation type="submission" date="2020-08" db="EMBL/GenBank/DDBJ databases">
        <title>Bridging the membrane lipid divide: bacteria of the FCB group superphylum have the potential to synthesize archaeal ether lipids.</title>
        <authorList>
            <person name="Villanueva L."/>
            <person name="Von Meijenfeldt F.A.B."/>
            <person name="Westbye A.B."/>
            <person name="Yadav S."/>
            <person name="Hopmans E.C."/>
            <person name="Dutilh B.E."/>
            <person name="Sinninghe Damste J.S."/>
        </authorList>
    </citation>
    <scope>NUCLEOTIDE SEQUENCE [LARGE SCALE GENOMIC DNA]</scope>
    <source>
        <strain evidence="3">NIOZ-UU36</strain>
    </source>
</reference>
<dbReference type="InterPro" id="IPR051688">
    <property type="entry name" value="USP_A"/>
</dbReference>
<dbReference type="Proteomes" id="UP000614469">
    <property type="component" value="Unassembled WGS sequence"/>
</dbReference>
<comment type="similarity">
    <text evidence="1">Belongs to the universal stress protein A family.</text>
</comment>
<organism evidence="3 4">
    <name type="scientific">Candidatus Desulfolinea nitratireducens</name>
    <dbReference type="NCBI Taxonomy" id="2841698"/>
    <lineage>
        <taxon>Bacteria</taxon>
        <taxon>Bacillati</taxon>
        <taxon>Chloroflexota</taxon>
        <taxon>Anaerolineae</taxon>
        <taxon>Anaerolineales</taxon>
        <taxon>Anaerolineales incertae sedis</taxon>
        <taxon>Candidatus Desulfolinea</taxon>
    </lineage>
</organism>
<comment type="caution">
    <text evidence="3">The sequence shown here is derived from an EMBL/GenBank/DDBJ whole genome shotgun (WGS) entry which is preliminary data.</text>
</comment>
<evidence type="ECO:0000313" key="4">
    <source>
        <dbReference type="Proteomes" id="UP000614469"/>
    </source>
</evidence>
<dbReference type="PANTHER" id="PTHR43010">
    <property type="entry name" value="UNIVERSAL STRESS PROTEIN SLR1230"/>
    <property type="match status" value="1"/>
</dbReference>
<sequence>MKKESPRYRIALDDFRRARRKAALQEIFSWLTGQSNTLLSFEEARQALKASGEEVHGLESIPLKAIIGSVGRYTEFNRNFLPRRDALSSRWARVKSVLRDLDEMPPIQVYQIGEAYFVLDGNHRVSIARERGLTHINAYVTEIHTKVPLTPETDLNDFILKAEYAEFLANTRLDENCPDIDLGITAPGRYRVLEKHIDFHRETLSEKSGEKISIQDAAHRWCHDIYSPVTEIIKSRGILRDFPKRTETDLYVWIAEHQEKLHKVLGWSVDTNIAAADLVDQRGGGIKRMLTRVTERIISAITPPILEPGPQPGRWRERQLATHDMGHLFRHILVPFNGKEESWEALEQAIQVARREESHLMGLHIVSHESEKESDFVKGLAERFEARCKDAGLIGEFAVDVGGVASRINDRARWSDLVVLYLVHPPESQITSRLSSGIRSLIQRCPRPILTVHPDSRKLERFLIAYDSSPKANEALYMAAYFAGRWGASLVVLTVNESGSRPLWAAFRARRYLESRNITAKFIQKNGKVEESILEAVDEEGIDMILMGGYSRKPVAEVILGSSLDEVLRKSPRPVFICR</sequence>
<dbReference type="CDD" id="cd00293">
    <property type="entry name" value="USP-like"/>
    <property type="match status" value="1"/>
</dbReference>
<dbReference type="Pfam" id="PF00582">
    <property type="entry name" value="Usp"/>
    <property type="match status" value="2"/>
</dbReference>
<name>A0A8J6NMB6_9CHLR</name>
<protein>
    <submittedName>
        <fullName evidence="3">Universal stress protein</fullName>
    </submittedName>
</protein>